<name>A0A8I0AG52_9FIRM</name>
<dbReference type="Pfam" id="PF00561">
    <property type="entry name" value="Abhydrolase_1"/>
    <property type="match status" value="1"/>
</dbReference>
<dbReference type="PANTHER" id="PTHR43139:SF52">
    <property type="entry name" value="SI:DKEY-122A22.2"/>
    <property type="match status" value="1"/>
</dbReference>
<dbReference type="SUPFAM" id="SSF53474">
    <property type="entry name" value="alpha/beta-Hydrolases"/>
    <property type="match status" value="1"/>
</dbReference>
<evidence type="ECO:0000313" key="2">
    <source>
        <dbReference type="EMBL" id="MBC5649758.1"/>
    </source>
</evidence>
<keyword evidence="2" id="KW-0378">Hydrolase</keyword>
<evidence type="ECO:0000259" key="1">
    <source>
        <dbReference type="Pfam" id="PF00561"/>
    </source>
</evidence>
<dbReference type="InterPro" id="IPR029058">
    <property type="entry name" value="AB_hydrolase_fold"/>
</dbReference>
<dbReference type="PANTHER" id="PTHR43139">
    <property type="entry name" value="SI:DKEY-122A22.2"/>
    <property type="match status" value="1"/>
</dbReference>
<keyword evidence="3" id="KW-1185">Reference proteome</keyword>
<dbReference type="GO" id="GO:0016787">
    <property type="term" value="F:hydrolase activity"/>
    <property type="evidence" value="ECO:0007669"/>
    <property type="project" value="UniProtKB-KW"/>
</dbReference>
<gene>
    <name evidence="2" type="ORF">H8S54_01125</name>
</gene>
<dbReference type="Proteomes" id="UP000652847">
    <property type="component" value="Unassembled WGS sequence"/>
</dbReference>
<dbReference type="InterPro" id="IPR000073">
    <property type="entry name" value="AB_hydrolase_1"/>
</dbReference>
<dbReference type="RefSeq" id="WP_186900716.1">
    <property type="nucleotide sequence ID" value="NZ_JACOOT010000003.1"/>
</dbReference>
<reference evidence="2 3" key="1">
    <citation type="submission" date="2020-08" db="EMBL/GenBank/DDBJ databases">
        <title>Genome public.</title>
        <authorList>
            <person name="Liu C."/>
            <person name="Sun Q."/>
        </authorList>
    </citation>
    <scope>NUCLEOTIDE SEQUENCE [LARGE SCALE GENOMIC DNA]</scope>
    <source>
        <strain evidence="2 3">BX17</strain>
    </source>
</reference>
<dbReference type="EMBL" id="JACOOT010000003">
    <property type="protein sequence ID" value="MBC5649758.1"/>
    <property type="molecule type" value="Genomic_DNA"/>
</dbReference>
<dbReference type="InterPro" id="IPR052370">
    <property type="entry name" value="Meta-cleavage_hydrolase"/>
</dbReference>
<evidence type="ECO:0000313" key="3">
    <source>
        <dbReference type="Proteomes" id="UP000652847"/>
    </source>
</evidence>
<dbReference type="Gene3D" id="3.40.50.1820">
    <property type="entry name" value="alpha/beta hydrolase"/>
    <property type="match status" value="1"/>
</dbReference>
<organism evidence="2 3">
    <name type="scientific">Blautia segnis</name>
    <dbReference type="NCBI Taxonomy" id="2763030"/>
    <lineage>
        <taxon>Bacteria</taxon>
        <taxon>Bacillati</taxon>
        <taxon>Bacillota</taxon>
        <taxon>Clostridia</taxon>
        <taxon>Lachnospirales</taxon>
        <taxon>Lachnospiraceae</taxon>
        <taxon>Blautia</taxon>
    </lineage>
</organism>
<dbReference type="AlphaFoldDB" id="A0A8I0AG52"/>
<proteinExistence type="predicted"/>
<sequence>MSYSEDLKAFAASHKYEDVMVDGAKFHYVLNGRKDSQTLVMLNGGMNTLEMWMNYVDAFSEDYQVLLFDYPQELRTNQELVTGMHAFFRKIGVKKPIFVGASDGGMVAQIYIQKYPGEAGGMVLVSTGGMDAETLKTLKKKYFFAPVMLWYMKHCNYEKLKPKLIKAGMSHIRNESKEEIAYAQDMFETIFKDYTKEKDVHISGLLADLMNQTPVTAENFQQLKGKILLILPDQDFFSGQMQEDLIRLMHDPKIAYVSGGHLSTILKSEDYVRTIRDFLKTFEN</sequence>
<protein>
    <submittedName>
        <fullName evidence="2">Alpha/beta hydrolase</fullName>
    </submittedName>
</protein>
<comment type="caution">
    <text evidence="2">The sequence shown here is derived from an EMBL/GenBank/DDBJ whole genome shotgun (WGS) entry which is preliminary data.</text>
</comment>
<feature type="domain" description="AB hydrolase-1" evidence="1">
    <location>
        <begin position="38"/>
        <end position="152"/>
    </location>
</feature>
<accession>A0A8I0AG52</accession>